<dbReference type="EC" id="2.8.1.7" evidence="3"/>
<feature type="domain" description="Aminotransferase class V" evidence="7">
    <location>
        <begin position="21"/>
        <end position="396"/>
    </location>
</feature>
<dbReference type="RefSeq" id="WP_015587470.1">
    <property type="nucleotide sequence ID" value="NC_021083.1"/>
</dbReference>
<dbReference type="SUPFAM" id="SSF53383">
    <property type="entry name" value="PLP-dependent transferases"/>
    <property type="match status" value="1"/>
</dbReference>
<sequence length="411" mass="46320">MDKFINIREQFPVLKNNPKMIYFDNGATTLKHQSVIQAELDFLNYISANPHSSDYQTGFQAVEILNQTRSLTREFINAKKDQEIIFTSGATHALNQIAKGLAHLIQPDDEILITSLEHSANLLPWIEVANKTKAIVKPLFLTDHFSIDLDKLELLINSKTRVVSFAHISNTTGYVNDVKKIVQKIRSLNSNTIIVVDTAQSAAHAKIDVQDWDVDFIAIAAHKMYGPFGIGVLYGKYHLLDQLEPLLSGGGMSLEIEHDLINYQLAELPRRLEAGTPNISAIAAFKKTLEFLNDLGIENIASYEHYLKSYLIKQIKSNDLEKYVTFYNINNQSPLLIFNVKNINPQDIAHFLDSKYNIATRAGAHCARRLVDVIDTKLTVRVTFAVYNTTTEIDQLISALKNADKFLDALF</sequence>
<dbReference type="InterPro" id="IPR020578">
    <property type="entry name" value="Aminotrans_V_PyrdxlP_BS"/>
</dbReference>
<dbReference type="eggNOG" id="COG0520">
    <property type="taxonomic scope" value="Bacteria"/>
</dbReference>
<dbReference type="InterPro" id="IPR015424">
    <property type="entry name" value="PyrdxlP-dep_Trfase"/>
</dbReference>
<evidence type="ECO:0000256" key="1">
    <source>
        <dbReference type="ARBA" id="ARBA00001933"/>
    </source>
</evidence>
<dbReference type="HOGENOM" id="CLU_003433_2_5_14"/>
<evidence type="ECO:0000313" key="8">
    <source>
        <dbReference type="EMBL" id="AGJ90888.1"/>
    </source>
</evidence>
<gene>
    <name evidence="8" type="primary">nifS</name>
    <name evidence="8" type="ORF">MPUT9231_4780</name>
</gene>
<dbReference type="Gene3D" id="3.90.1150.10">
    <property type="entry name" value="Aspartate Aminotransferase, domain 1"/>
    <property type="match status" value="1"/>
</dbReference>
<evidence type="ECO:0000256" key="3">
    <source>
        <dbReference type="ARBA" id="ARBA00012239"/>
    </source>
</evidence>
<dbReference type="GO" id="GO:0031071">
    <property type="term" value="F:cysteine desulfurase activity"/>
    <property type="evidence" value="ECO:0007669"/>
    <property type="project" value="UniProtKB-EC"/>
</dbReference>
<keyword evidence="9" id="KW-1185">Reference proteome</keyword>
<accession>M9WA70</accession>
<evidence type="ECO:0000256" key="2">
    <source>
        <dbReference type="ARBA" id="ARBA00010447"/>
    </source>
</evidence>
<dbReference type="PANTHER" id="PTHR43586:SF8">
    <property type="entry name" value="CYSTEINE DESULFURASE 1, CHLOROPLASTIC"/>
    <property type="match status" value="1"/>
</dbReference>
<dbReference type="PANTHER" id="PTHR43586">
    <property type="entry name" value="CYSTEINE DESULFURASE"/>
    <property type="match status" value="1"/>
</dbReference>
<evidence type="ECO:0000256" key="5">
    <source>
        <dbReference type="ARBA" id="ARBA00050776"/>
    </source>
</evidence>
<dbReference type="KEGG" id="mput:MPUT9231_4780"/>
<reference evidence="8 9" key="1">
    <citation type="journal article" date="2013" name="Genome Announc.">
        <title>Complete Genome Sequence of Mycoplasma putrefaciens Strain 9231, One of the Agents of Contagious Agalactia in Goats.</title>
        <authorList>
            <person name="Dupuy V."/>
            <person name="Sirand-Pugnet P."/>
            <person name="Baranowski E."/>
            <person name="Barre A."/>
            <person name="Breton M."/>
            <person name="Couture C."/>
            <person name="Dordet-Frisoni E."/>
            <person name="Gaurivaud P."/>
            <person name="Jacob D."/>
            <person name="Lemaitre C."/>
            <person name="Manso-Silvan L."/>
            <person name="Nikolski M."/>
            <person name="Nouvel L.X."/>
            <person name="Poumarat F."/>
            <person name="Tardy F."/>
            <person name="Thebault P."/>
            <person name="Theil S."/>
            <person name="Citti C."/>
            <person name="Blanchard A."/>
            <person name="Thiaucourt F."/>
        </authorList>
    </citation>
    <scope>NUCLEOTIDE SEQUENCE [LARGE SCALE GENOMIC DNA]</scope>
    <source>
        <strain evidence="8">Mput9231</strain>
    </source>
</reference>
<comment type="similarity">
    <text evidence="2">Belongs to the class-V pyridoxal-phosphate-dependent aminotransferase family. Csd subfamily.</text>
</comment>
<dbReference type="EMBL" id="CP004357">
    <property type="protein sequence ID" value="AGJ90888.1"/>
    <property type="molecule type" value="Genomic_DNA"/>
</dbReference>
<dbReference type="InterPro" id="IPR015422">
    <property type="entry name" value="PyrdxlP-dep_Trfase_small"/>
</dbReference>
<dbReference type="InterPro" id="IPR016454">
    <property type="entry name" value="Cysteine_dSase"/>
</dbReference>
<organism evidence="8 9">
    <name type="scientific">Mycoplasma putrefaciens Mput9231</name>
    <dbReference type="NCBI Taxonomy" id="1292033"/>
    <lineage>
        <taxon>Bacteria</taxon>
        <taxon>Bacillati</taxon>
        <taxon>Mycoplasmatota</taxon>
        <taxon>Mollicutes</taxon>
        <taxon>Mycoplasmataceae</taxon>
        <taxon>Mycoplasma</taxon>
    </lineage>
</organism>
<protein>
    <recommendedName>
        <fullName evidence="3">cysteine desulfurase</fullName>
        <ecNumber evidence="3">2.8.1.7</ecNumber>
    </recommendedName>
</protein>
<dbReference type="Proteomes" id="UP000012984">
    <property type="component" value="Chromosome"/>
</dbReference>
<dbReference type="PIRSF" id="PIRSF005572">
    <property type="entry name" value="NifS"/>
    <property type="match status" value="1"/>
</dbReference>
<evidence type="ECO:0000256" key="6">
    <source>
        <dbReference type="RuleBase" id="RU004504"/>
    </source>
</evidence>
<dbReference type="Pfam" id="PF00266">
    <property type="entry name" value="Aminotran_5"/>
    <property type="match status" value="1"/>
</dbReference>
<name>M9WA70_9MOLU</name>
<dbReference type="AlphaFoldDB" id="M9WA70"/>
<dbReference type="InterPro" id="IPR000192">
    <property type="entry name" value="Aminotrans_V_dom"/>
</dbReference>
<dbReference type="OrthoDB" id="9804366at2"/>
<keyword evidence="4" id="KW-0663">Pyridoxal phosphate</keyword>
<comment type="catalytic activity">
    <reaction evidence="5">
        <text>(sulfur carrier)-H + L-cysteine = (sulfur carrier)-SH + L-alanine</text>
        <dbReference type="Rhea" id="RHEA:43892"/>
        <dbReference type="Rhea" id="RHEA-COMP:14737"/>
        <dbReference type="Rhea" id="RHEA-COMP:14739"/>
        <dbReference type="ChEBI" id="CHEBI:29917"/>
        <dbReference type="ChEBI" id="CHEBI:35235"/>
        <dbReference type="ChEBI" id="CHEBI:57972"/>
        <dbReference type="ChEBI" id="CHEBI:64428"/>
        <dbReference type="EC" id="2.8.1.7"/>
    </reaction>
</comment>
<evidence type="ECO:0000313" key="9">
    <source>
        <dbReference type="Proteomes" id="UP000012984"/>
    </source>
</evidence>
<proteinExistence type="inferred from homology"/>
<dbReference type="Gene3D" id="3.40.640.10">
    <property type="entry name" value="Type I PLP-dependent aspartate aminotransferase-like (Major domain)"/>
    <property type="match status" value="1"/>
</dbReference>
<evidence type="ECO:0000256" key="4">
    <source>
        <dbReference type="ARBA" id="ARBA00022898"/>
    </source>
</evidence>
<evidence type="ECO:0000259" key="7">
    <source>
        <dbReference type="Pfam" id="PF00266"/>
    </source>
</evidence>
<comment type="cofactor">
    <cofactor evidence="1 6">
        <name>pyridoxal 5'-phosphate</name>
        <dbReference type="ChEBI" id="CHEBI:597326"/>
    </cofactor>
</comment>
<dbReference type="InterPro" id="IPR015421">
    <property type="entry name" value="PyrdxlP-dep_Trfase_major"/>
</dbReference>
<dbReference type="PROSITE" id="PS00595">
    <property type="entry name" value="AA_TRANSFER_CLASS_5"/>
    <property type="match status" value="1"/>
</dbReference>
<dbReference type="PATRIC" id="fig|1292033.3.peg.466"/>